<comment type="caution">
    <text evidence="2">The sequence shown here is derived from an EMBL/GenBank/DDBJ whole genome shotgun (WGS) entry which is preliminary data.</text>
</comment>
<gene>
    <name evidence="2" type="ORF">OIU79_000524</name>
</gene>
<keyword evidence="1" id="KW-0812">Transmembrane</keyword>
<keyword evidence="1" id="KW-0472">Membrane</keyword>
<keyword evidence="1" id="KW-1133">Transmembrane helix</keyword>
<accession>A0A9Q0V395</accession>
<reference evidence="2" key="1">
    <citation type="submission" date="2022-11" db="EMBL/GenBank/DDBJ databases">
        <authorList>
            <person name="Hyden B.L."/>
            <person name="Feng K."/>
            <person name="Yates T."/>
            <person name="Jawdy S."/>
            <person name="Smart L.B."/>
            <person name="Muchero W."/>
        </authorList>
    </citation>
    <scope>NUCLEOTIDE SEQUENCE</scope>
    <source>
        <tissue evidence="2">Shoot tip</tissue>
    </source>
</reference>
<protein>
    <submittedName>
        <fullName evidence="2">GPI-ANCHORED ADHESIN-LIKE PROTEIN</fullName>
    </submittedName>
</protein>
<evidence type="ECO:0000313" key="2">
    <source>
        <dbReference type="EMBL" id="KAJ6740408.1"/>
    </source>
</evidence>
<sequence>MKMLPSYCDVKFILWLNPTLLYIKCCIIWNLPGFFCLLFAICALVAALSAGDQGIISLAFGCTRLFQPDKPVTKAQVVVALATGEASDT</sequence>
<proteinExistence type="predicted"/>
<evidence type="ECO:0000256" key="1">
    <source>
        <dbReference type="SAM" id="Phobius"/>
    </source>
</evidence>
<dbReference type="OrthoDB" id="2020668at2759"/>
<reference evidence="2" key="2">
    <citation type="journal article" date="2023" name="Int. J. Mol. Sci.">
        <title>De Novo Assembly and Annotation of 11 Diverse Shrub Willow (Salix) Genomes Reveals Novel Gene Organization in Sex-Linked Regions.</title>
        <authorList>
            <person name="Hyden B."/>
            <person name="Feng K."/>
            <person name="Yates T.B."/>
            <person name="Jawdy S."/>
            <person name="Cereghino C."/>
            <person name="Smart L.B."/>
            <person name="Muchero W."/>
        </authorList>
    </citation>
    <scope>NUCLEOTIDE SEQUENCE</scope>
    <source>
        <tissue evidence="2">Shoot tip</tissue>
    </source>
</reference>
<dbReference type="PANTHER" id="PTHR33740:SF3">
    <property type="entry name" value="GPI-ANCHORED ADHESIN-LIKE PROTEIN"/>
    <property type="match status" value="1"/>
</dbReference>
<keyword evidence="3" id="KW-1185">Reference proteome</keyword>
<dbReference type="AlphaFoldDB" id="A0A9Q0V395"/>
<feature type="transmembrane region" description="Helical" evidence="1">
    <location>
        <begin position="37"/>
        <end position="60"/>
    </location>
</feature>
<name>A0A9Q0V395_SALPP</name>
<feature type="non-terminal residue" evidence="2">
    <location>
        <position position="89"/>
    </location>
</feature>
<organism evidence="2 3">
    <name type="scientific">Salix purpurea</name>
    <name type="common">Purple osier willow</name>
    <dbReference type="NCBI Taxonomy" id="77065"/>
    <lineage>
        <taxon>Eukaryota</taxon>
        <taxon>Viridiplantae</taxon>
        <taxon>Streptophyta</taxon>
        <taxon>Embryophyta</taxon>
        <taxon>Tracheophyta</taxon>
        <taxon>Spermatophyta</taxon>
        <taxon>Magnoliopsida</taxon>
        <taxon>eudicotyledons</taxon>
        <taxon>Gunneridae</taxon>
        <taxon>Pentapetalae</taxon>
        <taxon>rosids</taxon>
        <taxon>fabids</taxon>
        <taxon>Malpighiales</taxon>
        <taxon>Salicaceae</taxon>
        <taxon>Saliceae</taxon>
        <taxon>Salix</taxon>
    </lineage>
</organism>
<dbReference type="PANTHER" id="PTHR33740">
    <property type="entry name" value="GPI-ANCHORED ADHESIN-LIKE PROTEIN"/>
    <property type="match status" value="1"/>
</dbReference>
<evidence type="ECO:0000313" key="3">
    <source>
        <dbReference type="Proteomes" id="UP001151532"/>
    </source>
</evidence>
<dbReference type="EMBL" id="JAPFFK010000010">
    <property type="protein sequence ID" value="KAJ6740408.1"/>
    <property type="molecule type" value="Genomic_DNA"/>
</dbReference>
<dbReference type="Proteomes" id="UP001151532">
    <property type="component" value="Chromosome 7"/>
</dbReference>